<protein>
    <recommendedName>
        <fullName evidence="3">Tetratricopeptide repeat protein</fullName>
    </recommendedName>
</protein>
<keyword evidence="2" id="KW-1185">Reference proteome</keyword>
<evidence type="ECO:0008006" key="3">
    <source>
        <dbReference type="Google" id="ProtNLM"/>
    </source>
</evidence>
<evidence type="ECO:0000313" key="2">
    <source>
        <dbReference type="Proteomes" id="UP001595803"/>
    </source>
</evidence>
<reference evidence="2" key="1">
    <citation type="journal article" date="2019" name="Int. J. Syst. Evol. Microbiol.">
        <title>The Global Catalogue of Microorganisms (GCM) 10K type strain sequencing project: providing services to taxonomists for standard genome sequencing and annotation.</title>
        <authorList>
            <consortium name="The Broad Institute Genomics Platform"/>
            <consortium name="The Broad Institute Genome Sequencing Center for Infectious Disease"/>
            <person name="Wu L."/>
            <person name="Ma J."/>
        </authorList>
    </citation>
    <scope>NUCLEOTIDE SEQUENCE [LARGE SCALE GENOMIC DNA]</scope>
    <source>
        <strain evidence="2">CCTCC AB 2017081</strain>
    </source>
</reference>
<accession>A0ABV7Z6P0</accession>
<dbReference type="RefSeq" id="WP_322472804.1">
    <property type="nucleotide sequence ID" value="NZ_JBHRZG010000003.1"/>
</dbReference>
<gene>
    <name evidence="1" type="ORF">ACFOSB_03405</name>
</gene>
<proteinExistence type="predicted"/>
<dbReference type="EMBL" id="JBHRZG010000003">
    <property type="protein sequence ID" value="MFC3831910.1"/>
    <property type="molecule type" value="Genomic_DNA"/>
</dbReference>
<dbReference type="Proteomes" id="UP001595803">
    <property type="component" value="Unassembled WGS sequence"/>
</dbReference>
<name>A0ABV7Z6P0_9DEIO</name>
<sequence>MGTAQDLLERAEALSHGPERLALVEDAVRAADLARDGEAGYEARKELIYSATYAGQSEKMLVAFAWCRTYLDAHPDEFGPWEQRSLTWFHKWVLIATHHFPQIPLERIRDLHADYARRVQDLGLGAGTVPYFRMSLAMHRGDLDDARVAFNLWQFARRDALSDCPACEAQAIADYHEFLGDDEGCVTQVQRMLDRHMTCSHIPHSTHGMVLPALLRLGRWDEARRHHEQGRDMVAGDPDHLTPQARHLEYLSLTDPAAAVEWYARHVGWAERTSELDDRLDFHLAGALLFQELERAGHTQTTLAVPQDVPGHRPDGRYDVRGRHAYHAAQAADLARRFDERNGLEHHTLRLERTLALGTLPRPALP</sequence>
<evidence type="ECO:0000313" key="1">
    <source>
        <dbReference type="EMBL" id="MFC3831910.1"/>
    </source>
</evidence>
<comment type="caution">
    <text evidence="1">The sequence shown here is derived from an EMBL/GenBank/DDBJ whole genome shotgun (WGS) entry which is preliminary data.</text>
</comment>
<organism evidence="1 2">
    <name type="scientific">Deinococcus rufus</name>
    <dbReference type="NCBI Taxonomy" id="2136097"/>
    <lineage>
        <taxon>Bacteria</taxon>
        <taxon>Thermotogati</taxon>
        <taxon>Deinococcota</taxon>
        <taxon>Deinococci</taxon>
        <taxon>Deinococcales</taxon>
        <taxon>Deinococcaceae</taxon>
        <taxon>Deinococcus</taxon>
    </lineage>
</organism>